<gene>
    <name evidence="1" type="ORF">MENTE1834_LOCUS32245</name>
</gene>
<comment type="caution">
    <text evidence="1">The sequence shown here is derived from an EMBL/GenBank/DDBJ whole genome shotgun (WGS) entry which is preliminary data.</text>
</comment>
<sequence length="58" mass="6893">MFRISKLGEKNALFEWLMNTDLRIPIPRMLIRRSITSFVMDYTKMLVTFLDENPTGIK</sequence>
<dbReference type="EMBL" id="CAVMJV010000054">
    <property type="protein sequence ID" value="CAK5084836.1"/>
    <property type="molecule type" value="Genomic_DNA"/>
</dbReference>
<dbReference type="Proteomes" id="UP001497535">
    <property type="component" value="Unassembled WGS sequence"/>
</dbReference>
<organism evidence="1 2">
    <name type="scientific">Meloidogyne enterolobii</name>
    <name type="common">Root-knot nematode worm</name>
    <name type="synonym">Meloidogyne mayaguensis</name>
    <dbReference type="NCBI Taxonomy" id="390850"/>
    <lineage>
        <taxon>Eukaryota</taxon>
        <taxon>Metazoa</taxon>
        <taxon>Ecdysozoa</taxon>
        <taxon>Nematoda</taxon>
        <taxon>Chromadorea</taxon>
        <taxon>Rhabditida</taxon>
        <taxon>Tylenchina</taxon>
        <taxon>Tylenchomorpha</taxon>
        <taxon>Tylenchoidea</taxon>
        <taxon>Meloidogynidae</taxon>
        <taxon>Meloidogyninae</taxon>
        <taxon>Meloidogyne</taxon>
    </lineage>
</organism>
<keyword evidence="2" id="KW-1185">Reference proteome</keyword>
<proteinExistence type="predicted"/>
<name>A0ACB1A164_MELEN</name>
<evidence type="ECO:0000313" key="1">
    <source>
        <dbReference type="EMBL" id="CAK5084836.1"/>
    </source>
</evidence>
<protein>
    <submittedName>
        <fullName evidence="1">Uncharacterized protein</fullName>
    </submittedName>
</protein>
<accession>A0ACB1A164</accession>
<reference evidence="1" key="1">
    <citation type="submission" date="2023-11" db="EMBL/GenBank/DDBJ databases">
        <authorList>
            <person name="Poullet M."/>
        </authorList>
    </citation>
    <scope>NUCLEOTIDE SEQUENCE</scope>
    <source>
        <strain evidence="1">E1834</strain>
    </source>
</reference>
<evidence type="ECO:0000313" key="2">
    <source>
        <dbReference type="Proteomes" id="UP001497535"/>
    </source>
</evidence>